<evidence type="ECO:0000313" key="4">
    <source>
        <dbReference type="EMBL" id="GAA0717827.1"/>
    </source>
</evidence>
<dbReference type="Gene3D" id="3.40.50.1820">
    <property type="entry name" value="alpha/beta hydrolase"/>
    <property type="match status" value="2"/>
</dbReference>
<proteinExistence type="predicted"/>
<protein>
    <submittedName>
        <fullName evidence="4">S28 family serine protease</fullName>
    </submittedName>
</protein>
<dbReference type="InterPro" id="IPR029058">
    <property type="entry name" value="AB_hydrolase_fold"/>
</dbReference>
<keyword evidence="2" id="KW-0732">Signal</keyword>
<dbReference type="PANTHER" id="PTHR11010:SF38">
    <property type="entry name" value="LYSOSOMAL PRO-X CARBOXYPEPTIDASE"/>
    <property type="match status" value="1"/>
</dbReference>
<sequence length="417" mass="48950">MSFHLRAQTLNIEARLLNLPDVTFEKVISSRNSKITYKLKVKQPIDHADPKKGFFFQKVFLTHKGFDSPTVLIIQGYQANRNRIHEVTKLLNANQLNVEHRFFGESKPDSLNYKYLNLQQVTSDLHHIRMLFDKIYPTKWISTGISKGGSTTIFYKYFYPNDVDASISYVAPLTNSFEDKRIYKFLDSIGTKECREKIKKLQFRLLKSREEVVPILRQYSERAGWTFTYLSIEKAFEFAVLEYPFAFWQWGHSCDKIPNEESSLEETLTYFLRVDPISLFNDQLIERYGSHYYQAATEMGYYGYEIKDFKNLLFSLPVDTNPHATFLPNKMTVTFDGELLGKVHDWVQSKGNNFIFIYGENDTWTSCAVPENDTMDAEWFIMKGKHHGNARIKNMNDSDYKRICSTLERWLNLNIDR</sequence>
<keyword evidence="1 4" id="KW-0645">Protease</keyword>
<dbReference type="PANTHER" id="PTHR11010">
    <property type="entry name" value="PROTEASE S28 PRO-X CARBOXYPEPTIDASE-RELATED"/>
    <property type="match status" value="1"/>
</dbReference>
<dbReference type="Proteomes" id="UP001501758">
    <property type="component" value="Unassembled WGS sequence"/>
</dbReference>
<organism evidence="4 5">
    <name type="scientific">Aquimarina litoralis</name>
    <dbReference type="NCBI Taxonomy" id="584605"/>
    <lineage>
        <taxon>Bacteria</taxon>
        <taxon>Pseudomonadati</taxon>
        <taxon>Bacteroidota</taxon>
        <taxon>Flavobacteriia</taxon>
        <taxon>Flavobacteriales</taxon>
        <taxon>Flavobacteriaceae</taxon>
        <taxon>Aquimarina</taxon>
    </lineage>
</organism>
<dbReference type="GO" id="GO:0006508">
    <property type="term" value="P:proteolysis"/>
    <property type="evidence" value="ECO:0007669"/>
    <property type="project" value="UniProtKB-KW"/>
</dbReference>
<comment type="caution">
    <text evidence="4">The sequence shown here is derived from an EMBL/GenBank/DDBJ whole genome shotgun (WGS) entry which is preliminary data.</text>
</comment>
<dbReference type="SUPFAM" id="SSF53474">
    <property type="entry name" value="alpha/beta-Hydrolases"/>
    <property type="match status" value="1"/>
</dbReference>
<reference evidence="5" key="1">
    <citation type="journal article" date="2019" name="Int. J. Syst. Evol. Microbiol.">
        <title>The Global Catalogue of Microorganisms (GCM) 10K type strain sequencing project: providing services to taxonomists for standard genome sequencing and annotation.</title>
        <authorList>
            <consortium name="The Broad Institute Genomics Platform"/>
            <consortium name="The Broad Institute Genome Sequencing Center for Infectious Disease"/>
            <person name="Wu L."/>
            <person name="Ma J."/>
        </authorList>
    </citation>
    <scope>NUCLEOTIDE SEQUENCE [LARGE SCALE GENOMIC DNA]</scope>
    <source>
        <strain evidence="5">JCM 15974</strain>
    </source>
</reference>
<evidence type="ECO:0000256" key="2">
    <source>
        <dbReference type="ARBA" id="ARBA00022729"/>
    </source>
</evidence>
<gene>
    <name evidence="4" type="ORF">GCM10009430_15210</name>
</gene>
<evidence type="ECO:0000256" key="3">
    <source>
        <dbReference type="ARBA" id="ARBA00022801"/>
    </source>
</evidence>
<evidence type="ECO:0000256" key="1">
    <source>
        <dbReference type="ARBA" id="ARBA00022670"/>
    </source>
</evidence>
<keyword evidence="5" id="KW-1185">Reference proteome</keyword>
<dbReference type="InterPro" id="IPR008761">
    <property type="entry name" value="Peptidase_S37"/>
</dbReference>
<name>A0ABP3TTU1_9FLAO</name>
<accession>A0ABP3TTU1</accession>
<dbReference type="EMBL" id="BAAAGE010000001">
    <property type="protein sequence ID" value="GAA0717827.1"/>
    <property type="molecule type" value="Genomic_DNA"/>
</dbReference>
<keyword evidence="3" id="KW-0378">Hydrolase</keyword>
<evidence type="ECO:0000313" key="5">
    <source>
        <dbReference type="Proteomes" id="UP001501758"/>
    </source>
</evidence>
<dbReference type="Pfam" id="PF05576">
    <property type="entry name" value="Peptidase_S37"/>
    <property type="match status" value="1"/>
</dbReference>
<dbReference type="GO" id="GO:0008233">
    <property type="term" value="F:peptidase activity"/>
    <property type="evidence" value="ECO:0007669"/>
    <property type="project" value="UniProtKB-KW"/>
</dbReference>